<dbReference type="EMBL" id="CP001275">
    <property type="protein sequence ID" value="ACM04957.1"/>
    <property type="molecule type" value="Genomic_DNA"/>
</dbReference>
<dbReference type="KEGG" id="tro:trd_1975"/>
<dbReference type="AlphaFoldDB" id="B9L2T2"/>
<dbReference type="HOGENOM" id="CLU_1049443_0_0_0"/>
<dbReference type="Pfam" id="PF19538">
    <property type="entry name" value="DUF6062"/>
    <property type="match status" value="1"/>
</dbReference>
<evidence type="ECO:0000313" key="1">
    <source>
        <dbReference type="EMBL" id="ACM04957.1"/>
    </source>
</evidence>
<gene>
    <name evidence="1" type="ordered locus">trd_1975</name>
</gene>
<dbReference type="InterPro" id="IPR045706">
    <property type="entry name" value="DUF6062"/>
</dbReference>
<accession>B9L2T2</accession>
<reference evidence="1 2" key="1">
    <citation type="journal article" date="2009" name="PLoS ONE">
        <title>Complete genome sequence of the aerobic CO-oxidizing thermophile Thermomicrobium roseum.</title>
        <authorList>
            <person name="Wu D."/>
            <person name="Raymond J."/>
            <person name="Wu M."/>
            <person name="Chatterji S."/>
            <person name="Ren Q."/>
            <person name="Graham J.E."/>
            <person name="Bryant D.A."/>
            <person name="Robb F."/>
            <person name="Colman A."/>
            <person name="Tallon L.J."/>
            <person name="Badger J.H."/>
            <person name="Madupu R."/>
            <person name="Ward N.L."/>
            <person name="Eisen J.A."/>
        </authorList>
    </citation>
    <scope>NUCLEOTIDE SEQUENCE [LARGE SCALE GENOMIC DNA]</scope>
    <source>
        <strain evidence="2">ATCC 27502 / DSM 5159 / P-2</strain>
    </source>
</reference>
<sequence>MQRFGRPMVAAMHRRAPAAYAASEIRHLLARGGCPICRAGQEAIERYLFWFFHEFYSEPSVILRYVRSRGFCPRHLTLIGERGPQWQLTAIFSWIIADILRALDAPAPPLRSRFQQLRRHVSAGDALTRVLQPDGLCLLCEVEEEAASHTALMLLDVLEYDEDVRDRYAASGGCCLPHVHRVARAAGRHHEQAIATIHRVLRDRLASLEHLCNEFFRKADYRFAHEPKGEEREAWRQALQLFGYHGRATAVFDQAPARRAEGERS</sequence>
<protein>
    <submittedName>
        <fullName evidence="1">Uncharacterized protein</fullName>
    </submittedName>
</protein>
<proteinExistence type="predicted"/>
<dbReference type="eggNOG" id="ENOG5032DXQ">
    <property type="taxonomic scope" value="Bacteria"/>
</dbReference>
<organism evidence="1 2">
    <name type="scientific">Thermomicrobium roseum (strain ATCC 27502 / DSM 5159 / P-2)</name>
    <dbReference type="NCBI Taxonomy" id="309801"/>
    <lineage>
        <taxon>Bacteria</taxon>
        <taxon>Pseudomonadati</taxon>
        <taxon>Thermomicrobiota</taxon>
        <taxon>Thermomicrobia</taxon>
        <taxon>Thermomicrobiales</taxon>
        <taxon>Thermomicrobiaceae</taxon>
        <taxon>Thermomicrobium</taxon>
    </lineage>
</organism>
<name>B9L2T2_THERP</name>
<dbReference type="STRING" id="309801.trd_1975"/>
<dbReference type="Proteomes" id="UP000000447">
    <property type="component" value="Chromosome"/>
</dbReference>
<evidence type="ECO:0000313" key="2">
    <source>
        <dbReference type="Proteomes" id="UP000000447"/>
    </source>
</evidence>
<keyword evidence="2" id="KW-1185">Reference proteome</keyword>